<dbReference type="InterPro" id="IPR013785">
    <property type="entry name" value="Aldolase_TIM"/>
</dbReference>
<reference evidence="10" key="1">
    <citation type="submission" date="2020-05" db="EMBL/GenBank/DDBJ databases">
        <authorList>
            <person name="Chiriac C."/>
            <person name="Salcher M."/>
            <person name="Ghai R."/>
            <person name="Kavagutti S V."/>
        </authorList>
    </citation>
    <scope>NUCLEOTIDE SEQUENCE</scope>
</reference>
<accession>A0A6J6KTY3</accession>
<keyword evidence="7" id="KW-0057">Aromatic amino acid biosynthesis</keyword>
<evidence type="ECO:0000313" key="10">
    <source>
        <dbReference type="EMBL" id="CAB4651449.1"/>
    </source>
</evidence>
<dbReference type="InterPro" id="IPR011060">
    <property type="entry name" value="RibuloseP-bd_barrel"/>
</dbReference>
<dbReference type="EMBL" id="CAEZWJ010000013">
    <property type="protein sequence ID" value="CAB4651449.1"/>
    <property type="molecule type" value="Genomic_DNA"/>
</dbReference>
<dbReference type="SUPFAM" id="SSF51366">
    <property type="entry name" value="Ribulose-phoshate binding barrel"/>
    <property type="match status" value="1"/>
</dbReference>
<sequence length="259" mass="27590">MTRTYLDNILDFHRARASADARVLEALVDEALSCAPPRGFANAISLTPHLAVIAEIKRRSPSKGDLNADMDASVMAMNYQLGGASCLSVLTDEPHFGGSVADLQAARNACSLPVIRKDFTVDARDLCDARIMGADCVLLIAAALSSEELSDFLALARRIDIDALVEVHDETELAVALDAGANLIGVNQRDLVTFQVDQERAVRMGSLIPSHLVKVAESGVRGRDDAVALRAAGYDAVLVGEHLVTADDPARALTELCVD</sequence>
<comment type="catalytic activity">
    <reaction evidence="1">
        <text>1-(2-carboxyphenylamino)-1-deoxy-D-ribulose 5-phosphate + H(+) = (1S,2R)-1-C-(indol-3-yl)glycerol 3-phosphate + CO2 + H2O</text>
        <dbReference type="Rhea" id="RHEA:23476"/>
        <dbReference type="ChEBI" id="CHEBI:15377"/>
        <dbReference type="ChEBI" id="CHEBI:15378"/>
        <dbReference type="ChEBI" id="CHEBI:16526"/>
        <dbReference type="ChEBI" id="CHEBI:58613"/>
        <dbReference type="ChEBI" id="CHEBI:58866"/>
        <dbReference type="EC" id="4.1.1.48"/>
    </reaction>
</comment>
<dbReference type="GO" id="GO:0004425">
    <property type="term" value="F:indole-3-glycerol-phosphate synthase activity"/>
    <property type="evidence" value="ECO:0007669"/>
    <property type="project" value="UniProtKB-EC"/>
</dbReference>
<dbReference type="InterPro" id="IPR045186">
    <property type="entry name" value="Indole-3-glycerol_P_synth"/>
</dbReference>
<proteinExistence type="predicted"/>
<comment type="pathway">
    <text evidence="2">Amino-acid biosynthesis; L-tryptophan biosynthesis; L-tryptophan from chorismate: step 4/5.</text>
</comment>
<evidence type="ECO:0000256" key="8">
    <source>
        <dbReference type="ARBA" id="ARBA00023239"/>
    </source>
</evidence>
<dbReference type="Pfam" id="PF00218">
    <property type="entry name" value="IGPS"/>
    <property type="match status" value="1"/>
</dbReference>
<evidence type="ECO:0000259" key="9">
    <source>
        <dbReference type="Pfam" id="PF00218"/>
    </source>
</evidence>
<evidence type="ECO:0000256" key="4">
    <source>
        <dbReference type="ARBA" id="ARBA00022605"/>
    </source>
</evidence>
<organism evidence="10">
    <name type="scientific">freshwater metagenome</name>
    <dbReference type="NCBI Taxonomy" id="449393"/>
    <lineage>
        <taxon>unclassified sequences</taxon>
        <taxon>metagenomes</taxon>
        <taxon>ecological metagenomes</taxon>
    </lineage>
</organism>
<keyword evidence="6" id="KW-0822">Tryptophan biosynthesis</keyword>
<evidence type="ECO:0000256" key="1">
    <source>
        <dbReference type="ARBA" id="ARBA00001633"/>
    </source>
</evidence>
<name>A0A6J6KTY3_9ZZZZ</name>
<dbReference type="AlphaFoldDB" id="A0A6J6KTY3"/>
<gene>
    <name evidence="10" type="ORF">UFOPK2214_00621</name>
</gene>
<dbReference type="FunFam" id="3.20.20.70:FF:000024">
    <property type="entry name" value="Indole-3-glycerol phosphate synthase"/>
    <property type="match status" value="1"/>
</dbReference>
<dbReference type="PROSITE" id="PS00614">
    <property type="entry name" value="IGPS"/>
    <property type="match status" value="1"/>
</dbReference>
<evidence type="ECO:0000256" key="3">
    <source>
        <dbReference type="ARBA" id="ARBA00012362"/>
    </source>
</evidence>
<dbReference type="EC" id="4.1.1.48" evidence="3"/>
<dbReference type="Gene3D" id="3.20.20.70">
    <property type="entry name" value="Aldolase class I"/>
    <property type="match status" value="1"/>
</dbReference>
<dbReference type="GO" id="GO:0004640">
    <property type="term" value="F:phosphoribosylanthranilate isomerase activity"/>
    <property type="evidence" value="ECO:0007669"/>
    <property type="project" value="TreeGrafter"/>
</dbReference>
<keyword evidence="8" id="KW-0456">Lyase</keyword>
<dbReference type="InterPro" id="IPR013798">
    <property type="entry name" value="Indole-3-glycerol_P_synth_dom"/>
</dbReference>
<dbReference type="CDD" id="cd00331">
    <property type="entry name" value="IGPS"/>
    <property type="match status" value="1"/>
</dbReference>
<dbReference type="PANTHER" id="PTHR22854:SF2">
    <property type="entry name" value="INDOLE-3-GLYCEROL-PHOSPHATE SYNTHASE"/>
    <property type="match status" value="1"/>
</dbReference>
<dbReference type="GO" id="GO:0000162">
    <property type="term" value="P:L-tryptophan biosynthetic process"/>
    <property type="evidence" value="ECO:0007669"/>
    <property type="project" value="UniProtKB-UniPathway"/>
</dbReference>
<keyword evidence="5" id="KW-0210">Decarboxylase</keyword>
<keyword evidence="4" id="KW-0028">Amino-acid biosynthesis</keyword>
<dbReference type="InterPro" id="IPR001468">
    <property type="entry name" value="Indole-3-GlycerolPSynthase_CS"/>
</dbReference>
<feature type="domain" description="Indole-3-glycerol phosphate synthase" evidence="9">
    <location>
        <begin position="24"/>
        <end position="256"/>
    </location>
</feature>
<dbReference type="UniPathway" id="UPA00035">
    <property type="reaction ID" value="UER00043"/>
</dbReference>
<protein>
    <recommendedName>
        <fullName evidence="3">indole-3-glycerol-phosphate synthase</fullName>
        <ecNumber evidence="3">4.1.1.48</ecNumber>
    </recommendedName>
</protein>
<dbReference type="PANTHER" id="PTHR22854">
    <property type="entry name" value="TRYPTOPHAN BIOSYNTHESIS PROTEIN"/>
    <property type="match status" value="1"/>
</dbReference>
<evidence type="ECO:0000256" key="5">
    <source>
        <dbReference type="ARBA" id="ARBA00022793"/>
    </source>
</evidence>
<evidence type="ECO:0000256" key="7">
    <source>
        <dbReference type="ARBA" id="ARBA00023141"/>
    </source>
</evidence>
<evidence type="ECO:0000256" key="6">
    <source>
        <dbReference type="ARBA" id="ARBA00022822"/>
    </source>
</evidence>
<evidence type="ECO:0000256" key="2">
    <source>
        <dbReference type="ARBA" id="ARBA00004696"/>
    </source>
</evidence>